<dbReference type="PANTHER" id="PTHR12829:SF7">
    <property type="entry name" value="N6-ADENOSINE-METHYLTRANSFERASE CATALYTIC SUBUNIT"/>
    <property type="match status" value="1"/>
</dbReference>
<dbReference type="InterPro" id="IPR029063">
    <property type="entry name" value="SAM-dependent_MTases_sf"/>
</dbReference>
<dbReference type="InterPro" id="IPR002052">
    <property type="entry name" value="DNA_methylase_N6_adenine_CS"/>
</dbReference>
<dbReference type="GO" id="GO:0003676">
    <property type="term" value="F:nucleic acid binding"/>
    <property type="evidence" value="ECO:0007669"/>
    <property type="project" value="InterPro"/>
</dbReference>
<sequence>MVIPLGAEMKLYDVIVVDPPWPVKKLTHKARPNQVDMDYHTMSVNEIADLSIENLAAESCWLFLWTTQKYLFQSLPILRGWGFNHLVTGVWEKTYGRSAGMPLYGFRWNVEFYLVGYRKKPDLWPKRSLIPLGFQAENIKHSQKPETFYDMISVLGKNKIDIFARSERTGWDVWGNEVESTAGITSRLSGR</sequence>
<evidence type="ECO:0000256" key="1">
    <source>
        <dbReference type="ARBA" id="ARBA00022603"/>
    </source>
</evidence>
<dbReference type="Pfam" id="PF05063">
    <property type="entry name" value="MT-A70"/>
    <property type="match status" value="1"/>
</dbReference>
<dbReference type="EMBL" id="MT141785">
    <property type="protein sequence ID" value="QJA70345.1"/>
    <property type="molecule type" value="Genomic_DNA"/>
</dbReference>
<name>A0A6M3JMM0_9ZZZZ</name>
<evidence type="ECO:0000256" key="2">
    <source>
        <dbReference type="ARBA" id="ARBA00022679"/>
    </source>
</evidence>
<reference evidence="4" key="1">
    <citation type="submission" date="2020-03" db="EMBL/GenBank/DDBJ databases">
        <title>The deep terrestrial virosphere.</title>
        <authorList>
            <person name="Holmfeldt K."/>
            <person name="Nilsson E."/>
            <person name="Simone D."/>
            <person name="Lopez-Fernandez M."/>
            <person name="Wu X."/>
            <person name="de Brujin I."/>
            <person name="Lundin D."/>
            <person name="Andersson A."/>
            <person name="Bertilsson S."/>
            <person name="Dopson M."/>
        </authorList>
    </citation>
    <scope>NUCLEOTIDE SEQUENCE</scope>
    <source>
        <strain evidence="4">MM415A03780</strain>
    </source>
</reference>
<keyword evidence="2 4" id="KW-0808">Transferase</keyword>
<proteinExistence type="predicted"/>
<keyword evidence="3" id="KW-0949">S-adenosyl-L-methionine</keyword>
<dbReference type="SUPFAM" id="SSF53335">
    <property type="entry name" value="S-adenosyl-L-methionine-dependent methyltransferases"/>
    <property type="match status" value="1"/>
</dbReference>
<evidence type="ECO:0000313" key="4">
    <source>
        <dbReference type="EMBL" id="QJA70345.1"/>
    </source>
</evidence>
<evidence type="ECO:0000256" key="3">
    <source>
        <dbReference type="ARBA" id="ARBA00022691"/>
    </source>
</evidence>
<keyword evidence="1 4" id="KW-0489">Methyltransferase</keyword>
<dbReference type="PROSITE" id="PS51143">
    <property type="entry name" value="MT_A70"/>
    <property type="match status" value="1"/>
</dbReference>
<accession>A0A6M3JMM0</accession>
<dbReference type="AlphaFoldDB" id="A0A6M3JMM0"/>
<protein>
    <submittedName>
        <fullName evidence="4">Putative methyltransferase</fullName>
    </submittedName>
</protein>
<dbReference type="InterPro" id="IPR007757">
    <property type="entry name" value="MT-A70-like"/>
</dbReference>
<dbReference type="PANTHER" id="PTHR12829">
    <property type="entry name" value="N6-ADENOSINE-METHYLTRANSFERASE"/>
    <property type="match status" value="1"/>
</dbReference>
<gene>
    <name evidence="4" type="ORF">MM415A03780_0004</name>
</gene>
<dbReference type="GO" id="GO:0001734">
    <property type="term" value="F:mRNA m(6)A methyltransferase activity"/>
    <property type="evidence" value="ECO:0007669"/>
    <property type="project" value="UniProtKB-ARBA"/>
</dbReference>
<dbReference type="PROSITE" id="PS00092">
    <property type="entry name" value="N6_MTASE"/>
    <property type="match status" value="1"/>
</dbReference>
<organism evidence="4">
    <name type="scientific">viral metagenome</name>
    <dbReference type="NCBI Taxonomy" id="1070528"/>
    <lineage>
        <taxon>unclassified sequences</taxon>
        <taxon>metagenomes</taxon>
        <taxon>organismal metagenomes</taxon>
    </lineage>
</organism>
<dbReference type="GO" id="GO:0032259">
    <property type="term" value="P:methylation"/>
    <property type="evidence" value="ECO:0007669"/>
    <property type="project" value="UniProtKB-KW"/>
</dbReference>